<dbReference type="RefSeq" id="WP_345327122.1">
    <property type="nucleotide sequence ID" value="NZ_BAABGA010000088.1"/>
</dbReference>
<organism evidence="1 2">
    <name type="scientific">Novipirellula rosea</name>
    <dbReference type="NCBI Taxonomy" id="1031540"/>
    <lineage>
        <taxon>Bacteria</taxon>
        <taxon>Pseudomonadati</taxon>
        <taxon>Planctomycetota</taxon>
        <taxon>Planctomycetia</taxon>
        <taxon>Pirellulales</taxon>
        <taxon>Pirellulaceae</taxon>
        <taxon>Novipirellula</taxon>
    </lineage>
</organism>
<accession>A0ABP8NL19</accession>
<proteinExistence type="predicted"/>
<comment type="caution">
    <text evidence="1">The sequence shown here is derived from an EMBL/GenBank/DDBJ whole genome shotgun (WGS) entry which is preliminary data.</text>
</comment>
<reference evidence="2" key="1">
    <citation type="journal article" date="2019" name="Int. J. Syst. Evol. Microbiol.">
        <title>The Global Catalogue of Microorganisms (GCM) 10K type strain sequencing project: providing services to taxonomists for standard genome sequencing and annotation.</title>
        <authorList>
            <consortium name="The Broad Institute Genomics Platform"/>
            <consortium name="The Broad Institute Genome Sequencing Center for Infectious Disease"/>
            <person name="Wu L."/>
            <person name="Ma J."/>
        </authorList>
    </citation>
    <scope>NUCLEOTIDE SEQUENCE [LARGE SCALE GENOMIC DNA]</scope>
    <source>
        <strain evidence="2">JCM 17759</strain>
    </source>
</reference>
<sequence length="55" mass="6550">MFRLIETHYNTNRIHQTLNDQTPDEFERAYELTLATSTNFPTVRQSWANAVHRLT</sequence>
<evidence type="ECO:0000313" key="1">
    <source>
        <dbReference type="EMBL" id="GAA4467420.1"/>
    </source>
</evidence>
<gene>
    <name evidence="1" type="ORF">GCM10023156_57260</name>
</gene>
<evidence type="ECO:0000313" key="2">
    <source>
        <dbReference type="Proteomes" id="UP001500840"/>
    </source>
</evidence>
<name>A0ABP8NL19_9BACT</name>
<dbReference type="Proteomes" id="UP001500840">
    <property type="component" value="Unassembled WGS sequence"/>
</dbReference>
<dbReference type="EMBL" id="BAABGA010000088">
    <property type="protein sequence ID" value="GAA4467420.1"/>
    <property type="molecule type" value="Genomic_DNA"/>
</dbReference>
<keyword evidence="2" id="KW-1185">Reference proteome</keyword>
<protein>
    <recommendedName>
        <fullName evidence="3">Integrase catalytic domain-containing protein</fullName>
    </recommendedName>
</protein>
<evidence type="ECO:0008006" key="3">
    <source>
        <dbReference type="Google" id="ProtNLM"/>
    </source>
</evidence>